<comment type="similarity">
    <text evidence="2">Belongs to the bacterial secretin family. PilQ subfamily.</text>
</comment>
<proteinExistence type="inferred from homology"/>
<accession>A0A369CM50</accession>
<gene>
    <name evidence="10" type="ORF">DFQ59_101232</name>
</gene>
<dbReference type="Pfam" id="PF03958">
    <property type="entry name" value="Secretin_N"/>
    <property type="match status" value="1"/>
</dbReference>
<evidence type="ECO:0000256" key="5">
    <source>
        <dbReference type="ARBA" id="ARBA00022927"/>
    </source>
</evidence>
<dbReference type="Pfam" id="PF07660">
    <property type="entry name" value="STN"/>
    <property type="match status" value="1"/>
</dbReference>
<name>A0A369CM50_9GAMM</name>
<dbReference type="InterPro" id="IPR051808">
    <property type="entry name" value="Type_IV_pilus_biogenesis"/>
</dbReference>
<dbReference type="Gene3D" id="3.30.1370.130">
    <property type="match status" value="1"/>
</dbReference>
<dbReference type="NCBIfam" id="TIGR02515">
    <property type="entry name" value="IV_pilus_PilQ"/>
    <property type="match status" value="1"/>
</dbReference>
<dbReference type="RefSeq" id="WP_114277830.1">
    <property type="nucleotide sequence ID" value="NZ_QPJY01000001.1"/>
</dbReference>
<dbReference type="PANTHER" id="PTHR30604:SF1">
    <property type="entry name" value="DNA UTILIZATION PROTEIN HOFQ"/>
    <property type="match status" value="1"/>
</dbReference>
<evidence type="ECO:0000313" key="10">
    <source>
        <dbReference type="EMBL" id="RCX32934.1"/>
    </source>
</evidence>
<dbReference type="InterPro" id="IPR021731">
    <property type="entry name" value="AMIN_dom"/>
</dbReference>
<evidence type="ECO:0000259" key="9">
    <source>
        <dbReference type="SMART" id="SM00965"/>
    </source>
</evidence>
<evidence type="ECO:0000256" key="7">
    <source>
        <dbReference type="ARBA" id="ARBA00023237"/>
    </source>
</evidence>
<dbReference type="Gene3D" id="3.30.1370.120">
    <property type="match status" value="1"/>
</dbReference>
<dbReference type="PROSITE" id="PS00875">
    <property type="entry name" value="T2SP_D"/>
    <property type="match status" value="1"/>
</dbReference>
<organism evidence="10 11">
    <name type="scientific">Thioalbus denitrificans</name>
    <dbReference type="NCBI Taxonomy" id="547122"/>
    <lineage>
        <taxon>Bacteria</taxon>
        <taxon>Pseudomonadati</taxon>
        <taxon>Pseudomonadota</taxon>
        <taxon>Gammaproteobacteria</taxon>
        <taxon>Chromatiales</taxon>
        <taxon>Ectothiorhodospiraceae</taxon>
        <taxon>Thioalbus</taxon>
    </lineage>
</organism>
<protein>
    <submittedName>
        <fullName evidence="10">Type IV pilus assembly protein PilQ</fullName>
    </submittedName>
</protein>
<dbReference type="GO" id="GO:0009279">
    <property type="term" value="C:cell outer membrane"/>
    <property type="evidence" value="ECO:0007669"/>
    <property type="project" value="UniProtKB-SubCell"/>
</dbReference>
<dbReference type="Gene3D" id="2.60.40.3500">
    <property type="match status" value="1"/>
</dbReference>
<dbReference type="Pfam" id="PF00263">
    <property type="entry name" value="Secretin"/>
    <property type="match status" value="1"/>
</dbReference>
<dbReference type="SMART" id="SM00965">
    <property type="entry name" value="STN"/>
    <property type="match status" value="1"/>
</dbReference>
<comment type="subcellular location">
    <subcellularLocation>
        <location evidence="1 8">Cell outer membrane</location>
    </subcellularLocation>
</comment>
<dbReference type="PANTHER" id="PTHR30604">
    <property type="entry name" value="PROTEIN TRANSPORT PROTEIN HOFQ"/>
    <property type="match status" value="1"/>
</dbReference>
<evidence type="ECO:0000256" key="4">
    <source>
        <dbReference type="ARBA" id="ARBA00022729"/>
    </source>
</evidence>
<dbReference type="Proteomes" id="UP000252707">
    <property type="component" value="Unassembled WGS sequence"/>
</dbReference>
<dbReference type="PRINTS" id="PR00811">
    <property type="entry name" value="BCTERIALGSPD"/>
</dbReference>
<keyword evidence="7" id="KW-0998">Cell outer membrane</keyword>
<dbReference type="Gene3D" id="2.60.40.3470">
    <property type="match status" value="1"/>
</dbReference>
<keyword evidence="4" id="KW-0732">Signal</keyword>
<dbReference type="InterPro" id="IPR001775">
    <property type="entry name" value="GspD/PilQ"/>
</dbReference>
<evidence type="ECO:0000256" key="3">
    <source>
        <dbReference type="ARBA" id="ARBA00022448"/>
    </source>
</evidence>
<keyword evidence="11" id="KW-1185">Reference proteome</keyword>
<dbReference type="InterPro" id="IPR013355">
    <property type="entry name" value="Pilus_4_PilQ"/>
</dbReference>
<sequence length="715" mass="76945">MITDKFTALLGAGRGERVGTARKSGGGLVWTGLLLLLLPVLTASAQQGVALQQVDVSTLSGDRVQIQLGFSGPAPQPQGFTIDNPARVALDFVGVSNALPVKSQPIDAGVARSLTAVEAQGRTRVVLNLSEMVAYETRVQGDKVFVTLGGGARTAQAAAPAPVARDVMPSGPRITEVDFRRGAAGEGRVLVALSDPSIVTDVRQEGTRVVVDFLNTSLPPELARRLDVTDFATPVQFIETSARRGNVRMVITPTGEYEHLAYQSDNQFAVEVRPLTREEKVEKEEEFKYTGQKLSLNFQDIEVRAVLQLLADFTGLNLVASDSVRGNVTLRLQNVPWDQALDIILKTKGLDKRIDGNVMMVAPAEEIAAREKLELETKQQVAELAPLRSEILQVNYAKAADIAALLKAKENNFLSSRGSVTIDDRTNVLLVQDTAEKLDDIRALVAKLDIPVRQVLIESRVVVADTTFQHALGVRFGITTDRETGGDVINYGGVTGNAAGADTLYNGGIPTQNNRFNVNLPAGDAGFGTFGTIGLALAKLPFGFLLDLELSAMEADGRGEVISSPRVLTSNQKEASIETGTEVPYQEATSSGATNVEFKKAVLSLKVKPQITPDDRVIMDLSITKDAVNQEVTGGGGEPGIDTNSISSQVLVDNGETVVLGGVFEQNRTSGVRRVPFFGELPYIGWLFRSNFKEDSKKELLIFVTPKIIKETPKL</sequence>
<dbReference type="OrthoDB" id="9775455at2"/>
<keyword evidence="5" id="KW-0653">Protein transport</keyword>
<evidence type="ECO:0000256" key="6">
    <source>
        <dbReference type="ARBA" id="ARBA00023136"/>
    </source>
</evidence>
<feature type="domain" description="Secretin/TonB short N-terminal" evidence="9">
    <location>
        <begin position="316"/>
        <end position="364"/>
    </location>
</feature>
<evidence type="ECO:0000313" key="11">
    <source>
        <dbReference type="Proteomes" id="UP000252707"/>
    </source>
</evidence>
<dbReference type="InterPro" id="IPR004846">
    <property type="entry name" value="T2SS/T3SS_dom"/>
</dbReference>
<reference evidence="10 11" key="1">
    <citation type="submission" date="2018-07" db="EMBL/GenBank/DDBJ databases">
        <title>Genomic Encyclopedia of Type Strains, Phase IV (KMG-IV): sequencing the most valuable type-strain genomes for metagenomic binning, comparative biology and taxonomic classification.</title>
        <authorList>
            <person name="Goeker M."/>
        </authorList>
    </citation>
    <scope>NUCLEOTIDE SEQUENCE [LARGE SCALE GENOMIC DNA]</scope>
    <source>
        <strain evidence="10 11">DSM 26407</strain>
    </source>
</reference>
<dbReference type="InterPro" id="IPR005644">
    <property type="entry name" value="NolW-like"/>
</dbReference>
<dbReference type="AlphaFoldDB" id="A0A369CM50"/>
<comment type="caution">
    <text evidence="10">The sequence shown here is derived from an EMBL/GenBank/DDBJ whole genome shotgun (WGS) entry which is preliminary data.</text>
</comment>
<dbReference type="InterPro" id="IPR038591">
    <property type="entry name" value="NolW-like_sf"/>
</dbReference>
<dbReference type="InterPro" id="IPR011662">
    <property type="entry name" value="Secretin/TonB_short_N"/>
</dbReference>
<keyword evidence="3 8" id="KW-0813">Transport</keyword>
<evidence type="ECO:0000256" key="8">
    <source>
        <dbReference type="RuleBase" id="RU004004"/>
    </source>
</evidence>
<evidence type="ECO:0000256" key="1">
    <source>
        <dbReference type="ARBA" id="ARBA00004442"/>
    </source>
</evidence>
<dbReference type="GO" id="GO:0009306">
    <property type="term" value="P:protein secretion"/>
    <property type="evidence" value="ECO:0007669"/>
    <property type="project" value="InterPro"/>
</dbReference>
<dbReference type="Pfam" id="PF11741">
    <property type="entry name" value="AMIN"/>
    <property type="match status" value="2"/>
</dbReference>
<dbReference type="InterPro" id="IPR004845">
    <property type="entry name" value="T2SS_GspD_CS"/>
</dbReference>
<evidence type="ECO:0000256" key="2">
    <source>
        <dbReference type="ARBA" id="ARBA00006304"/>
    </source>
</evidence>
<dbReference type="EMBL" id="QPJY01000001">
    <property type="protein sequence ID" value="RCX32934.1"/>
    <property type="molecule type" value="Genomic_DNA"/>
</dbReference>
<keyword evidence="6" id="KW-0472">Membrane</keyword>